<dbReference type="AlphaFoldDB" id="A0A1M5CDM2"/>
<dbReference type="STRING" id="1346286.SAMN05444362_107131"/>
<organism evidence="8 9">
    <name type="scientific">Dysgonomonas macrotermitis</name>
    <dbReference type="NCBI Taxonomy" id="1346286"/>
    <lineage>
        <taxon>Bacteria</taxon>
        <taxon>Pseudomonadati</taxon>
        <taxon>Bacteroidota</taxon>
        <taxon>Bacteroidia</taxon>
        <taxon>Bacteroidales</taxon>
        <taxon>Dysgonomonadaceae</taxon>
        <taxon>Dysgonomonas</taxon>
    </lineage>
</organism>
<dbReference type="GO" id="GO:0005737">
    <property type="term" value="C:cytoplasm"/>
    <property type="evidence" value="ECO:0007669"/>
    <property type="project" value="UniProtKB-SubCell"/>
</dbReference>
<dbReference type="Pfam" id="PF02631">
    <property type="entry name" value="RecX_HTH2"/>
    <property type="match status" value="1"/>
</dbReference>
<dbReference type="PANTHER" id="PTHR33602">
    <property type="entry name" value="REGULATORY PROTEIN RECX FAMILY PROTEIN"/>
    <property type="match status" value="1"/>
</dbReference>
<proteinExistence type="inferred from homology"/>
<evidence type="ECO:0000256" key="4">
    <source>
        <dbReference type="ARBA" id="ARBA00022490"/>
    </source>
</evidence>
<evidence type="ECO:0000256" key="1">
    <source>
        <dbReference type="ARBA" id="ARBA00004496"/>
    </source>
</evidence>
<evidence type="ECO:0000259" key="6">
    <source>
        <dbReference type="Pfam" id="PF02631"/>
    </source>
</evidence>
<sequence>MKYSESQALVKMAAYCSKAERAEADVRRKLTLWEVENEPMERIIDRLKKENYLNEERFCRSFIKDKMLFNKWGRTKIVFELKRKQISEQVINISFSEFEVAHFEESLLKILTTKAKSVKAKDDYDKKNKLIRFALGRGYSYEQILRCLSKILDTNNDEDYFDSFS</sequence>
<name>A0A1M5CDM2_9BACT</name>
<gene>
    <name evidence="5" type="primary">recX</name>
    <name evidence="8" type="ORF">SAMN05444362_107131</name>
</gene>
<evidence type="ECO:0000256" key="5">
    <source>
        <dbReference type="HAMAP-Rule" id="MF_01114"/>
    </source>
</evidence>
<dbReference type="InterPro" id="IPR053925">
    <property type="entry name" value="RecX_HTH_3rd"/>
</dbReference>
<reference evidence="9" key="1">
    <citation type="submission" date="2016-11" db="EMBL/GenBank/DDBJ databases">
        <authorList>
            <person name="Varghese N."/>
            <person name="Submissions S."/>
        </authorList>
    </citation>
    <scope>NUCLEOTIDE SEQUENCE [LARGE SCALE GENOMIC DNA]</scope>
    <source>
        <strain evidence="9">DSM 27370</strain>
    </source>
</reference>
<keyword evidence="4 5" id="KW-0963">Cytoplasm</keyword>
<dbReference type="HAMAP" id="MF_01114">
    <property type="entry name" value="RecX"/>
    <property type="match status" value="1"/>
</dbReference>
<accession>A0A1M5CDM2</accession>
<evidence type="ECO:0000259" key="7">
    <source>
        <dbReference type="Pfam" id="PF21981"/>
    </source>
</evidence>
<dbReference type="GO" id="GO:0006282">
    <property type="term" value="P:regulation of DNA repair"/>
    <property type="evidence" value="ECO:0007669"/>
    <property type="project" value="UniProtKB-UniRule"/>
</dbReference>
<dbReference type="RefSeq" id="WP_062179565.1">
    <property type="nucleotide sequence ID" value="NZ_BBXL01000007.1"/>
</dbReference>
<comment type="similarity">
    <text evidence="2 5">Belongs to the RecX family.</text>
</comment>
<comment type="subcellular location">
    <subcellularLocation>
        <location evidence="1 5">Cytoplasm</location>
    </subcellularLocation>
</comment>
<evidence type="ECO:0000256" key="3">
    <source>
        <dbReference type="ARBA" id="ARBA00018111"/>
    </source>
</evidence>
<evidence type="ECO:0000256" key="2">
    <source>
        <dbReference type="ARBA" id="ARBA00009695"/>
    </source>
</evidence>
<dbReference type="PANTHER" id="PTHR33602:SF1">
    <property type="entry name" value="REGULATORY PROTEIN RECX FAMILY PROTEIN"/>
    <property type="match status" value="1"/>
</dbReference>
<dbReference type="Proteomes" id="UP000184480">
    <property type="component" value="Unassembled WGS sequence"/>
</dbReference>
<feature type="domain" description="RecX third three-helical" evidence="7">
    <location>
        <begin position="105"/>
        <end position="148"/>
    </location>
</feature>
<keyword evidence="9" id="KW-1185">Reference proteome</keyword>
<dbReference type="OrthoDB" id="1523826at2"/>
<feature type="domain" description="RecX second three-helical" evidence="6">
    <location>
        <begin position="54"/>
        <end position="92"/>
    </location>
</feature>
<dbReference type="Pfam" id="PF21981">
    <property type="entry name" value="RecX_HTH3"/>
    <property type="match status" value="1"/>
</dbReference>
<dbReference type="InterPro" id="IPR003783">
    <property type="entry name" value="Regulatory_RecX"/>
</dbReference>
<evidence type="ECO:0000313" key="9">
    <source>
        <dbReference type="Proteomes" id="UP000184480"/>
    </source>
</evidence>
<dbReference type="Gene3D" id="1.10.10.10">
    <property type="entry name" value="Winged helix-like DNA-binding domain superfamily/Winged helix DNA-binding domain"/>
    <property type="match status" value="2"/>
</dbReference>
<evidence type="ECO:0000313" key="8">
    <source>
        <dbReference type="EMBL" id="SHF52838.1"/>
    </source>
</evidence>
<dbReference type="InterPro" id="IPR053924">
    <property type="entry name" value="RecX_HTH_2nd"/>
</dbReference>
<dbReference type="InterPro" id="IPR036388">
    <property type="entry name" value="WH-like_DNA-bd_sf"/>
</dbReference>
<dbReference type="EMBL" id="FQUC01000007">
    <property type="protein sequence ID" value="SHF52838.1"/>
    <property type="molecule type" value="Genomic_DNA"/>
</dbReference>
<protein>
    <recommendedName>
        <fullName evidence="3 5">Regulatory protein RecX</fullName>
    </recommendedName>
</protein>
<comment type="function">
    <text evidence="5">Modulates RecA activity.</text>
</comment>